<reference evidence="2 3" key="1">
    <citation type="submission" date="2024-08" db="EMBL/GenBank/DDBJ databases">
        <authorList>
            <person name="Cucini C."/>
            <person name="Frati F."/>
        </authorList>
    </citation>
    <scope>NUCLEOTIDE SEQUENCE [LARGE SCALE GENOMIC DNA]</scope>
</reference>
<name>A0ABP1Q166_9HEXA</name>
<comment type="caution">
    <text evidence="2">The sequence shown here is derived from an EMBL/GenBank/DDBJ whole genome shotgun (WGS) entry which is preliminary data.</text>
</comment>
<proteinExistence type="predicted"/>
<gene>
    <name evidence="2" type="ORF">ODALV1_LOCUS6153</name>
</gene>
<feature type="transmembrane region" description="Helical" evidence="1">
    <location>
        <begin position="36"/>
        <end position="59"/>
    </location>
</feature>
<dbReference type="Proteomes" id="UP001642540">
    <property type="component" value="Unassembled WGS sequence"/>
</dbReference>
<keyword evidence="1" id="KW-0472">Membrane</keyword>
<feature type="transmembrane region" description="Helical" evidence="1">
    <location>
        <begin position="168"/>
        <end position="188"/>
    </location>
</feature>
<sequence>MAIFFNHLTQFFHNFQVAYMPDFDRNKCCENYYSDIAVVSLGFSITAVTYLIGIHSWIFPHWPLYYTSMFYTTSASIPLVIYILHGIYFVWIFQMAFAFMTFISATTVGASPHCVTILKELICRRDGDNEPLRFQKAIGQLRTSSNLPLLFRTTQIINLRLLDIVEMIIIPIQTVISFFIIFCMFSLIRHWTKIDRTFRIVIQCWVALCLVSVFVTLSFCAFIYTVSLRALMSMRRREGWGSPRENKYMNQFLKSCKPLSVGVGKMYVIRKVSILNFFKFIARGTARTLLTL</sequence>
<keyword evidence="1" id="KW-1133">Transmembrane helix</keyword>
<dbReference type="EMBL" id="CAXLJM020000019">
    <property type="protein sequence ID" value="CAL8085560.1"/>
    <property type="molecule type" value="Genomic_DNA"/>
</dbReference>
<keyword evidence="3" id="KW-1185">Reference proteome</keyword>
<feature type="transmembrane region" description="Helical" evidence="1">
    <location>
        <begin position="79"/>
        <end position="103"/>
    </location>
</feature>
<accession>A0ABP1Q166</accession>
<feature type="transmembrane region" description="Helical" evidence="1">
    <location>
        <begin position="200"/>
        <end position="227"/>
    </location>
</feature>
<protein>
    <submittedName>
        <fullName evidence="2">Uncharacterized protein</fullName>
    </submittedName>
</protein>
<evidence type="ECO:0000313" key="2">
    <source>
        <dbReference type="EMBL" id="CAL8085560.1"/>
    </source>
</evidence>
<evidence type="ECO:0000313" key="3">
    <source>
        <dbReference type="Proteomes" id="UP001642540"/>
    </source>
</evidence>
<organism evidence="2 3">
    <name type="scientific">Orchesella dallaii</name>
    <dbReference type="NCBI Taxonomy" id="48710"/>
    <lineage>
        <taxon>Eukaryota</taxon>
        <taxon>Metazoa</taxon>
        <taxon>Ecdysozoa</taxon>
        <taxon>Arthropoda</taxon>
        <taxon>Hexapoda</taxon>
        <taxon>Collembola</taxon>
        <taxon>Entomobryomorpha</taxon>
        <taxon>Entomobryoidea</taxon>
        <taxon>Orchesellidae</taxon>
        <taxon>Orchesellinae</taxon>
        <taxon>Orchesella</taxon>
    </lineage>
</organism>
<keyword evidence="1" id="KW-0812">Transmembrane</keyword>
<evidence type="ECO:0000256" key="1">
    <source>
        <dbReference type="SAM" id="Phobius"/>
    </source>
</evidence>